<evidence type="ECO:0000313" key="3">
    <source>
        <dbReference type="Proteomes" id="UP000186955"/>
    </source>
</evidence>
<dbReference type="Proteomes" id="UP000186955">
    <property type="component" value="Unassembled WGS sequence"/>
</dbReference>
<comment type="caution">
    <text evidence="2">The sequence shown here is derived from an EMBL/GenBank/DDBJ whole genome shotgun (WGS) entry which is preliminary data.</text>
</comment>
<protein>
    <submittedName>
        <fullName evidence="2">Uncharacterized protein</fullName>
    </submittedName>
</protein>
<keyword evidence="3" id="KW-1185">Reference proteome</keyword>
<gene>
    <name evidence="2" type="ORF">PENSUB_366</name>
</gene>
<sequence length="105" mass="11812">MANITKEVSSKANHDESRSNCHKHNDTSGSNLWYQEKQHYINGEGPQLGETLADTEQTCEDHMYTSALKEMGDTEGVSPTYTLNRLSLEPPKWGATAQYKRNPNP</sequence>
<evidence type="ECO:0000313" key="2">
    <source>
        <dbReference type="EMBL" id="OKP13922.1"/>
    </source>
</evidence>
<evidence type="ECO:0000256" key="1">
    <source>
        <dbReference type="SAM" id="MobiDB-lite"/>
    </source>
</evidence>
<dbReference type="AlphaFoldDB" id="A0A1Q5UN77"/>
<reference evidence="2 3" key="1">
    <citation type="submission" date="2016-10" db="EMBL/GenBank/DDBJ databases">
        <title>Genome sequence of the ascomycete fungus Penicillium subrubescens.</title>
        <authorList>
            <person name="De Vries R.P."/>
            <person name="Peng M."/>
            <person name="Dilokpimol A."/>
            <person name="Hilden K."/>
            <person name="Makela M.R."/>
            <person name="Grigoriev I."/>
            <person name="Riley R."/>
            <person name="Granchi Z."/>
        </authorList>
    </citation>
    <scope>NUCLEOTIDE SEQUENCE [LARGE SCALE GENOMIC DNA]</scope>
    <source>
        <strain evidence="2 3">CBS 132785</strain>
    </source>
</reference>
<organism evidence="2 3">
    <name type="scientific">Penicillium subrubescens</name>
    <dbReference type="NCBI Taxonomy" id="1316194"/>
    <lineage>
        <taxon>Eukaryota</taxon>
        <taxon>Fungi</taxon>
        <taxon>Dikarya</taxon>
        <taxon>Ascomycota</taxon>
        <taxon>Pezizomycotina</taxon>
        <taxon>Eurotiomycetes</taxon>
        <taxon>Eurotiomycetidae</taxon>
        <taxon>Eurotiales</taxon>
        <taxon>Aspergillaceae</taxon>
        <taxon>Penicillium</taxon>
    </lineage>
</organism>
<name>A0A1Q5UN77_9EURO</name>
<dbReference type="OrthoDB" id="4361017at2759"/>
<feature type="compositionally biased region" description="Basic and acidic residues" evidence="1">
    <location>
        <begin position="8"/>
        <end position="26"/>
    </location>
</feature>
<feature type="region of interest" description="Disordered" evidence="1">
    <location>
        <begin position="1"/>
        <end position="46"/>
    </location>
</feature>
<accession>A0A1Q5UN77</accession>
<dbReference type="EMBL" id="MNBE01000122">
    <property type="protein sequence ID" value="OKP13922.1"/>
    <property type="molecule type" value="Genomic_DNA"/>
</dbReference>
<proteinExistence type="predicted"/>